<evidence type="ECO:0000313" key="2">
    <source>
        <dbReference type="EMBL" id="AIA88454.1"/>
    </source>
</evidence>
<protein>
    <submittedName>
        <fullName evidence="2">CAZy families GH20 protein</fullName>
    </submittedName>
</protein>
<accession>A0A060BZT5</accession>
<dbReference type="GO" id="GO:0016787">
    <property type="term" value="F:hydrolase activity"/>
    <property type="evidence" value="ECO:0007669"/>
    <property type="project" value="UniProtKB-KW"/>
</dbReference>
<dbReference type="AlphaFoldDB" id="A0A060BZT5"/>
<sequence>MPIPVSAQFSGGFIPFSGKVAVSWENAPTLVLKKAVARFISRANALAGDNSSRQEKRHPALHLRISYGKDPGWLSVHAKESYTLTSGPKGVVLT</sequence>
<proteinExistence type="predicted"/>
<organism evidence="2">
    <name type="scientific">uncultured Gluconobacter sp</name>
    <dbReference type="NCBI Taxonomy" id="563853"/>
    <lineage>
        <taxon>Bacteria</taxon>
        <taxon>Pseudomonadati</taxon>
        <taxon>Pseudomonadota</taxon>
        <taxon>Alphaproteobacteria</taxon>
        <taxon>Acetobacterales</taxon>
        <taxon>Acetobacteraceae</taxon>
        <taxon>Gluconobacter</taxon>
        <taxon>environmental samples</taxon>
    </lineage>
</organism>
<dbReference type="EMBL" id="KF121170">
    <property type="protein sequence ID" value="AIA88454.1"/>
    <property type="molecule type" value="Genomic_DNA"/>
</dbReference>
<name>A0A060BZT5_9PROT</name>
<evidence type="ECO:0000256" key="1">
    <source>
        <dbReference type="ARBA" id="ARBA00022801"/>
    </source>
</evidence>
<feature type="non-terminal residue" evidence="2">
    <location>
        <position position="94"/>
    </location>
</feature>
<dbReference type="InterPro" id="IPR029018">
    <property type="entry name" value="Hex-like_dom2"/>
</dbReference>
<dbReference type="GO" id="GO:0005975">
    <property type="term" value="P:carbohydrate metabolic process"/>
    <property type="evidence" value="ECO:0007669"/>
    <property type="project" value="UniProtKB-ARBA"/>
</dbReference>
<reference evidence="2" key="1">
    <citation type="journal article" date="2013" name="Environ. Microbiol.">
        <title>Seasonally variable intestinal metagenomes of the red palm weevil (Rhynchophorus ferrugineus).</title>
        <authorList>
            <person name="Jia S."/>
            <person name="Zhang X."/>
            <person name="Zhang G."/>
            <person name="Yin A."/>
            <person name="Zhang S."/>
            <person name="Li F."/>
            <person name="Wang L."/>
            <person name="Zhao D."/>
            <person name="Yun Q."/>
            <person name="Tala"/>
            <person name="Wang J."/>
            <person name="Sun G."/>
            <person name="Baabdullah M."/>
            <person name="Yu X."/>
            <person name="Hu S."/>
            <person name="Al-Mssallem I.S."/>
            <person name="Yu J."/>
        </authorList>
    </citation>
    <scope>NUCLEOTIDE SEQUENCE</scope>
</reference>
<keyword evidence="1" id="KW-0378">Hydrolase</keyword>
<dbReference type="SUPFAM" id="SSF55545">
    <property type="entry name" value="beta-N-acetylhexosaminidase-like domain"/>
    <property type="match status" value="1"/>
</dbReference>